<evidence type="ECO:0000256" key="4">
    <source>
        <dbReference type="RuleBase" id="RU003465"/>
    </source>
</evidence>
<dbReference type="InterPro" id="IPR036457">
    <property type="entry name" value="PPM-type-like_dom_sf"/>
</dbReference>
<dbReference type="GO" id="GO:0004741">
    <property type="term" value="F:[pyruvate dehydrogenase (acetyl-transferring)]-phosphatase activity"/>
    <property type="evidence" value="ECO:0007669"/>
    <property type="project" value="TreeGrafter"/>
</dbReference>
<evidence type="ECO:0000256" key="3">
    <source>
        <dbReference type="ARBA" id="ARBA00022912"/>
    </source>
</evidence>
<evidence type="ECO:0000256" key="2">
    <source>
        <dbReference type="ARBA" id="ARBA00022801"/>
    </source>
</evidence>
<dbReference type="PROSITE" id="PS51746">
    <property type="entry name" value="PPM_2"/>
    <property type="match status" value="1"/>
</dbReference>
<accession>A0A8S1GSA9</accession>
<dbReference type="Pfam" id="PF00481">
    <property type="entry name" value="PP2C"/>
    <property type="match status" value="1"/>
</dbReference>
<dbReference type="PANTHER" id="PTHR13832">
    <property type="entry name" value="PROTEIN PHOSPHATASE 2C"/>
    <property type="match status" value="1"/>
</dbReference>
<dbReference type="InterPro" id="IPR001932">
    <property type="entry name" value="PPM-type_phosphatase-like_dom"/>
</dbReference>
<evidence type="ECO:0000313" key="6">
    <source>
        <dbReference type="EMBL" id="CAD6186129.1"/>
    </source>
</evidence>
<sequence>MLNRNLLKECRRGVRSARWNADAHLRAHERRAGVSEEAILRVDTCQLAANSPIEDFYSAAKCLSSSAFLFGVFDGHAGPECGRYVSTNLFPYICSSILKKHEVTELPPNRRLQWLFSSADTHLPNAFIESQDEKILKYHDKFRRNLDLYKGTVREALKFAFESCDEDLARSALPTNTGYIDQYAAKIAASGSCATIAHVRNRHLHVANIGDAAAVLGIVNPNGSVVARQLSRAHTTENADEVHRIRNQHPVSESQTILKNERLLGELSPLRAFGDVRFKWPLDLQQVVLKARPPPNLWTPPYLTASPEVFYHKLTENDRFLVLATDGLWEWLDPDTVVRLVHDHTLGTMTLQPYSPPNGATLHEVQAALRERAQGESQAKKPIDENCATHVIRHALGGISGGATKQYQRLIDILQVPPGRARCYRDDISVMVIHFNDRFLNEFDDDVDA</sequence>
<dbReference type="SMART" id="SM00332">
    <property type="entry name" value="PP2Cc"/>
    <property type="match status" value="1"/>
</dbReference>
<dbReference type="CDD" id="cd00143">
    <property type="entry name" value="PP2Cc"/>
    <property type="match status" value="1"/>
</dbReference>
<keyword evidence="3 4" id="KW-0904">Protein phosphatase</keyword>
<reference evidence="6" key="1">
    <citation type="submission" date="2020-10" db="EMBL/GenBank/DDBJ databases">
        <authorList>
            <person name="Kikuchi T."/>
        </authorList>
    </citation>
    <scope>NUCLEOTIDE SEQUENCE</scope>
    <source>
        <strain evidence="6">NKZ352</strain>
    </source>
</reference>
<proteinExistence type="inferred from homology"/>
<feature type="domain" description="PPM-type phosphatase" evidence="5">
    <location>
        <begin position="39"/>
        <end position="435"/>
    </location>
</feature>
<dbReference type="GO" id="GO:0005739">
    <property type="term" value="C:mitochondrion"/>
    <property type="evidence" value="ECO:0007669"/>
    <property type="project" value="TreeGrafter"/>
</dbReference>
<comment type="caution">
    <text evidence="6">The sequence shown here is derived from an EMBL/GenBank/DDBJ whole genome shotgun (WGS) entry which is preliminary data.</text>
</comment>
<dbReference type="GO" id="GO:0046872">
    <property type="term" value="F:metal ion binding"/>
    <property type="evidence" value="ECO:0007669"/>
    <property type="project" value="UniProtKB-KW"/>
</dbReference>
<gene>
    <name evidence="6" type="ORF">CAUJ_LOCUS2048</name>
</gene>
<protein>
    <recommendedName>
        <fullName evidence="5">PPM-type phosphatase domain-containing protein</fullName>
    </recommendedName>
</protein>
<organism evidence="6 7">
    <name type="scientific">Caenorhabditis auriculariae</name>
    <dbReference type="NCBI Taxonomy" id="2777116"/>
    <lineage>
        <taxon>Eukaryota</taxon>
        <taxon>Metazoa</taxon>
        <taxon>Ecdysozoa</taxon>
        <taxon>Nematoda</taxon>
        <taxon>Chromadorea</taxon>
        <taxon>Rhabditida</taxon>
        <taxon>Rhabditina</taxon>
        <taxon>Rhabditomorpha</taxon>
        <taxon>Rhabditoidea</taxon>
        <taxon>Rhabditidae</taxon>
        <taxon>Peloderinae</taxon>
        <taxon>Caenorhabditis</taxon>
    </lineage>
</organism>
<evidence type="ECO:0000259" key="5">
    <source>
        <dbReference type="PROSITE" id="PS51746"/>
    </source>
</evidence>
<comment type="similarity">
    <text evidence="4">Belongs to the PP2C family.</text>
</comment>
<dbReference type="AlphaFoldDB" id="A0A8S1GSA9"/>
<evidence type="ECO:0000256" key="1">
    <source>
        <dbReference type="ARBA" id="ARBA00022723"/>
    </source>
</evidence>
<dbReference type="Gene3D" id="3.60.40.10">
    <property type="entry name" value="PPM-type phosphatase domain"/>
    <property type="match status" value="1"/>
</dbReference>
<dbReference type="InterPro" id="IPR000222">
    <property type="entry name" value="PP2C_BS"/>
</dbReference>
<dbReference type="Proteomes" id="UP000835052">
    <property type="component" value="Unassembled WGS sequence"/>
</dbReference>
<evidence type="ECO:0000313" key="7">
    <source>
        <dbReference type="Proteomes" id="UP000835052"/>
    </source>
</evidence>
<dbReference type="SUPFAM" id="SSF81606">
    <property type="entry name" value="PP2C-like"/>
    <property type="match status" value="1"/>
</dbReference>
<dbReference type="OrthoDB" id="420076at2759"/>
<dbReference type="PANTHER" id="PTHR13832:SF792">
    <property type="entry name" value="GM14286P"/>
    <property type="match status" value="1"/>
</dbReference>
<dbReference type="EMBL" id="CAJGYM010000004">
    <property type="protein sequence ID" value="CAD6186129.1"/>
    <property type="molecule type" value="Genomic_DNA"/>
</dbReference>
<keyword evidence="7" id="KW-1185">Reference proteome</keyword>
<keyword evidence="1" id="KW-0479">Metal-binding</keyword>
<dbReference type="InterPro" id="IPR015655">
    <property type="entry name" value="PP2C"/>
</dbReference>
<dbReference type="PROSITE" id="PS01032">
    <property type="entry name" value="PPM_1"/>
    <property type="match status" value="1"/>
</dbReference>
<name>A0A8S1GSA9_9PELO</name>
<keyword evidence="2 4" id="KW-0378">Hydrolase</keyword>